<feature type="domain" description="Ig-like" evidence="20">
    <location>
        <begin position="121"/>
        <end position="207"/>
    </location>
</feature>
<evidence type="ECO:0000256" key="4">
    <source>
        <dbReference type="ARBA" id="ARBA00022622"/>
    </source>
</evidence>
<evidence type="ECO:0000256" key="5">
    <source>
        <dbReference type="ARBA" id="ARBA00022729"/>
    </source>
</evidence>
<keyword evidence="3" id="KW-1003">Cell membrane</keyword>
<dbReference type="EMBL" id="AAKN02022100">
    <property type="status" value="NOT_ANNOTATED_CDS"/>
    <property type="molecule type" value="Genomic_DNA"/>
</dbReference>
<dbReference type="SMART" id="SM00409">
    <property type="entry name" value="IG"/>
    <property type="match status" value="6"/>
</dbReference>
<evidence type="ECO:0000259" key="21">
    <source>
        <dbReference type="PROSITE" id="PS50853"/>
    </source>
</evidence>
<feature type="region of interest" description="Disordered" evidence="18">
    <location>
        <begin position="684"/>
        <end position="712"/>
    </location>
</feature>
<dbReference type="InterPro" id="IPR013098">
    <property type="entry name" value="Ig_I-set"/>
</dbReference>
<dbReference type="FunFam" id="2.60.40.10:FF:000064">
    <property type="entry name" value="Contactin 1"/>
    <property type="match status" value="1"/>
</dbReference>
<reference evidence="23" key="1">
    <citation type="journal article" date="2011" name="Nature">
        <title>A high-resolution map of human evolutionary constraint using 29 mammals.</title>
        <authorList>
            <person name="Lindblad-Toh K."/>
            <person name="Garber M."/>
            <person name="Zuk O."/>
            <person name="Lin M.F."/>
            <person name="Parker B.J."/>
            <person name="Washietl S."/>
            <person name="Kheradpour P."/>
            <person name="Ernst J."/>
            <person name="Jordan G."/>
            <person name="Mauceli E."/>
            <person name="Ward L.D."/>
            <person name="Lowe C.B."/>
            <person name="Holloway A.K."/>
            <person name="Clamp M."/>
            <person name="Gnerre S."/>
            <person name="Alfoldi J."/>
            <person name="Beal K."/>
            <person name="Chang J."/>
            <person name="Clawson H."/>
            <person name="Cuff J."/>
            <person name="Di Palma F."/>
            <person name="Fitzgerald S."/>
            <person name="Flicek P."/>
            <person name="Guttman M."/>
            <person name="Hubisz M.J."/>
            <person name="Jaffe D.B."/>
            <person name="Jungreis I."/>
            <person name="Kent W.J."/>
            <person name="Kostka D."/>
            <person name="Lara M."/>
            <person name="Martins A.L."/>
            <person name="Massingham T."/>
            <person name="Moltke I."/>
            <person name="Raney B.J."/>
            <person name="Rasmussen M.D."/>
            <person name="Robinson J."/>
            <person name="Stark A."/>
            <person name="Vilella A.J."/>
            <person name="Wen J."/>
            <person name="Xie X."/>
            <person name="Zody M.C."/>
            <person name="Baldwin J."/>
            <person name="Bloom T."/>
            <person name="Chin C.W."/>
            <person name="Heiman D."/>
            <person name="Nicol R."/>
            <person name="Nusbaum C."/>
            <person name="Young S."/>
            <person name="Wilkinson J."/>
            <person name="Worley K.C."/>
            <person name="Kovar C.L."/>
            <person name="Muzny D.M."/>
            <person name="Gibbs R.A."/>
            <person name="Cree A."/>
            <person name="Dihn H.H."/>
            <person name="Fowler G."/>
            <person name="Jhangiani S."/>
            <person name="Joshi V."/>
            <person name="Lee S."/>
            <person name="Lewis L.R."/>
            <person name="Nazareth L.V."/>
            <person name="Okwuonu G."/>
            <person name="Santibanez J."/>
            <person name="Warren W.C."/>
            <person name="Mardis E.R."/>
            <person name="Weinstock G.M."/>
            <person name="Wilson R.K."/>
            <person name="Delehaunty K."/>
            <person name="Dooling D."/>
            <person name="Fronik C."/>
            <person name="Fulton L."/>
            <person name="Fulton B."/>
            <person name="Graves T."/>
            <person name="Minx P."/>
            <person name="Sodergren E."/>
            <person name="Birney E."/>
            <person name="Margulies E.H."/>
            <person name="Herrero J."/>
            <person name="Green E.D."/>
            <person name="Haussler D."/>
            <person name="Siepel A."/>
            <person name="Goldman N."/>
            <person name="Pollard K.S."/>
            <person name="Pedersen J.S."/>
            <person name="Lander E.S."/>
            <person name="Kellis M."/>
        </authorList>
    </citation>
    <scope>NUCLEOTIDE SEQUENCE [LARGE SCALE GENOMIC DNA]</scope>
    <source>
        <strain evidence="23">2N</strain>
    </source>
</reference>
<evidence type="ECO:0000256" key="14">
    <source>
        <dbReference type="ARBA" id="ARBA00060217"/>
    </source>
</evidence>
<dbReference type="GO" id="GO:0007420">
    <property type="term" value="P:brain development"/>
    <property type="evidence" value="ECO:0007669"/>
    <property type="project" value="TreeGrafter"/>
</dbReference>
<keyword evidence="5 19" id="KW-0732">Signal</keyword>
<dbReference type="EMBL" id="AAKN02022097">
    <property type="status" value="NOT_ANNOTATED_CDS"/>
    <property type="molecule type" value="Genomic_DNA"/>
</dbReference>
<dbReference type="FunFam" id="2.60.40.10:FF:000028">
    <property type="entry name" value="Neuronal cell adhesion molecule"/>
    <property type="match status" value="1"/>
</dbReference>
<dbReference type="eggNOG" id="KOG3513">
    <property type="taxonomic scope" value="Eukaryota"/>
</dbReference>
<keyword evidence="10" id="KW-0325">Glycoprotein</keyword>
<dbReference type="EMBL" id="AAKN02022102">
    <property type="status" value="NOT_ANNOTATED_CDS"/>
    <property type="molecule type" value="Genomic_DNA"/>
</dbReference>
<proteinExistence type="inferred from homology"/>
<dbReference type="Pfam" id="PF13927">
    <property type="entry name" value="Ig_3"/>
    <property type="match status" value="4"/>
</dbReference>
<feature type="domain" description="Fibronectin type-III" evidence="21">
    <location>
        <begin position="804"/>
        <end position="900"/>
    </location>
</feature>
<name>H0V0C7_CAVPO</name>
<reference evidence="22" key="2">
    <citation type="submission" date="2025-08" db="UniProtKB">
        <authorList>
            <consortium name="Ensembl"/>
        </authorList>
    </citation>
    <scope>IDENTIFICATION</scope>
    <source>
        <strain evidence="22">2N</strain>
    </source>
</reference>
<dbReference type="FunFam" id="2.60.40.10:FF:000035">
    <property type="entry name" value="Contactin 1"/>
    <property type="match status" value="1"/>
</dbReference>
<evidence type="ECO:0000256" key="7">
    <source>
        <dbReference type="ARBA" id="ARBA00022889"/>
    </source>
</evidence>
<dbReference type="EMBL" id="AAKN02022095">
    <property type="status" value="NOT_ANNOTATED_CDS"/>
    <property type="molecule type" value="Genomic_DNA"/>
</dbReference>
<keyword evidence="23" id="KW-1185">Reference proteome</keyword>
<evidence type="ECO:0000256" key="13">
    <source>
        <dbReference type="ARBA" id="ARBA00038703"/>
    </source>
</evidence>
<dbReference type="GO" id="GO:0030424">
    <property type="term" value="C:axon"/>
    <property type="evidence" value="ECO:0007669"/>
    <property type="project" value="TreeGrafter"/>
</dbReference>
<accession>H0V0C7</accession>
<dbReference type="PROSITE" id="PS50835">
    <property type="entry name" value="IG_LIKE"/>
    <property type="match status" value="6"/>
</dbReference>
<dbReference type="InterPro" id="IPR036116">
    <property type="entry name" value="FN3_sf"/>
</dbReference>
<evidence type="ECO:0000256" key="17">
    <source>
        <dbReference type="ARBA" id="ARBA00083720"/>
    </source>
</evidence>
<dbReference type="FunCoup" id="H0V0C7">
    <property type="interactions" value="163"/>
</dbReference>
<feature type="domain" description="Ig-like" evidence="20">
    <location>
        <begin position="498"/>
        <end position="592"/>
    </location>
</feature>
<dbReference type="STRING" id="10141.ENSCPOP00000002914"/>
<dbReference type="SMART" id="SM00060">
    <property type="entry name" value="FN3"/>
    <property type="match status" value="4"/>
</dbReference>
<comment type="similarity">
    <text evidence="2">Belongs to the immunoglobulin superfamily. Contactin family.</text>
</comment>
<dbReference type="OMA" id="HKLMGAR"/>
<dbReference type="OrthoDB" id="5982258at2759"/>
<dbReference type="EMBL" id="AAKN02022103">
    <property type="status" value="NOT_ANNOTATED_CDS"/>
    <property type="molecule type" value="Genomic_DNA"/>
</dbReference>
<dbReference type="InterPro" id="IPR003961">
    <property type="entry name" value="FN3_dom"/>
</dbReference>
<feature type="domain" description="Fibronectin type-III" evidence="21">
    <location>
        <begin position="599"/>
        <end position="697"/>
    </location>
</feature>
<feature type="domain" description="Fibronectin type-III" evidence="21">
    <location>
        <begin position="901"/>
        <end position="997"/>
    </location>
</feature>
<evidence type="ECO:0000256" key="16">
    <source>
        <dbReference type="ARBA" id="ARBA00080939"/>
    </source>
</evidence>
<dbReference type="GO" id="GO:0098632">
    <property type="term" value="F:cell-cell adhesion mediator activity"/>
    <property type="evidence" value="ECO:0007669"/>
    <property type="project" value="TreeGrafter"/>
</dbReference>
<dbReference type="GO" id="GO:0098552">
    <property type="term" value="C:side of membrane"/>
    <property type="evidence" value="ECO:0007669"/>
    <property type="project" value="UniProtKB-KW"/>
</dbReference>
<dbReference type="FunFam" id="2.60.40.10:FF:000054">
    <property type="entry name" value="Contactin 1"/>
    <property type="match status" value="1"/>
</dbReference>
<feature type="domain" description="Fibronectin type-III" evidence="21">
    <location>
        <begin position="702"/>
        <end position="799"/>
    </location>
</feature>
<keyword evidence="4" id="KW-0336">GPI-anchor</keyword>
<feature type="domain" description="Ig-like" evidence="20">
    <location>
        <begin position="317"/>
        <end position="401"/>
    </location>
</feature>
<comment type="subunit">
    <text evidence="13">Interacts with PTPRG.</text>
</comment>
<evidence type="ECO:0000256" key="3">
    <source>
        <dbReference type="ARBA" id="ARBA00022475"/>
    </source>
</evidence>
<feature type="domain" description="Ig-like" evidence="20">
    <location>
        <begin position="31"/>
        <end position="116"/>
    </location>
</feature>
<dbReference type="CDD" id="cd00063">
    <property type="entry name" value="FN3"/>
    <property type="match status" value="4"/>
</dbReference>
<dbReference type="Pfam" id="PF00041">
    <property type="entry name" value="fn3"/>
    <property type="match status" value="3"/>
</dbReference>
<keyword evidence="8" id="KW-0472">Membrane</keyword>
<dbReference type="Proteomes" id="UP000005447">
    <property type="component" value="Unassembled WGS sequence"/>
</dbReference>
<dbReference type="AlphaFoldDB" id="H0V0C7"/>
<dbReference type="PANTHER" id="PTHR44170">
    <property type="entry name" value="PROTEIN SIDEKICK"/>
    <property type="match status" value="1"/>
</dbReference>
<dbReference type="SMART" id="SM00408">
    <property type="entry name" value="IGc2"/>
    <property type="match status" value="6"/>
</dbReference>
<dbReference type="FunFam" id="2.60.40.10:FF:000047">
    <property type="entry name" value="Contactin 1"/>
    <property type="match status" value="1"/>
</dbReference>
<evidence type="ECO:0000256" key="19">
    <source>
        <dbReference type="SAM" id="SignalP"/>
    </source>
</evidence>
<dbReference type="Ensembl" id="ENSCPOT00000003261.3">
    <property type="protein sequence ID" value="ENSCPOP00000002914.3"/>
    <property type="gene ID" value="ENSCPOG00000003218.4"/>
</dbReference>
<keyword evidence="12" id="KW-0393">Immunoglobulin domain</keyword>
<evidence type="ECO:0000256" key="15">
    <source>
        <dbReference type="ARBA" id="ARBA00072738"/>
    </source>
</evidence>
<dbReference type="EMBL" id="AAKN02022096">
    <property type="status" value="NOT_ANNOTATED_CDS"/>
    <property type="molecule type" value="Genomic_DNA"/>
</dbReference>
<keyword evidence="11" id="KW-0449">Lipoprotein</keyword>
<evidence type="ECO:0000256" key="6">
    <source>
        <dbReference type="ARBA" id="ARBA00022737"/>
    </source>
</evidence>
<dbReference type="InterPro" id="IPR007110">
    <property type="entry name" value="Ig-like_dom"/>
</dbReference>
<dbReference type="PANTHER" id="PTHR44170:SF18">
    <property type="entry name" value="CONTACTIN 3B-RELATED"/>
    <property type="match status" value="1"/>
</dbReference>
<comment type="function">
    <text evidence="14">Contactins mediate cell surface interactions during nervous system development. Has some neurite outgrowth-promoting activity.</text>
</comment>
<dbReference type="Bgee" id="ENSCPOG00000003218">
    <property type="expression patterns" value="Expressed in heart left ventricle and 6 other cell types or tissues"/>
</dbReference>
<dbReference type="InterPro" id="IPR036179">
    <property type="entry name" value="Ig-like_dom_sf"/>
</dbReference>
<dbReference type="GO" id="GO:0005886">
    <property type="term" value="C:plasma membrane"/>
    <property type="evidence" value="ECO:0007669"/>
    <property type="project" value="UniProtKB-SubCell"/>
</dbReference>
<feature type="domain" description="Ig-like" evidence="20">
    <location>
        <begin position="226"/>
        <end position="312"/>
    </location>
</feature>
<comment type="subcellular location">
    <subcellularLocation>
        <location evidence="1">Cell membrane</location>
        <topology evidence="1">Lipid-anchor</topology>
        <topology evidence="1">GPI-anchor</topology>
    </subcellularLocation>
</comment>
<evidence type="ECO:0000259" key="20">
    <source>
        <dbReference type="PROSITE" id="PS50835"/>
    </source>
</evidence>
<feature type="domain" description="Ig-like" evidence="20">
    <location>
        <begin position="407"/>
        <end position="496"/>
    </location>
</feature>
<dbReference type="Gene3D" id="2.60.40.10">
    <property type="entry name" value="Immunoglobulins"/>
    <property type="match status" value="10"/>
</dbReference>
<organism evidence="22 23">
    <name type="scientific">Cavia porcellus</name>
    <name type="common">Guinea pig</name>
    <dbReference type="NCBI Taxonomy" id="10141"/>
    <lineage>
        <taxon>Eukaryota</taxon>
        <taxon>Metazoa</taxon>
        <taxon>Chordata</taxon>
        <taxon>Craniata</taxon>
        <taxon>Vertebrata</taxon>
        <taxon>Euteleostomi</taxon>
        <taxon>Mammalia</taxon>
        <taxon>Eutheria</taxon>
        <taxon>Euarchontoglires</taxon>
        <taxon>Glires</taxon>
        <taxon>Rodentia</taxon>
        <taxon>Hystricomorpha</taxon>
        <taxon>Caviidae</taxon>
        <taxon>Cavia</taxon>
    </lineage>
</organism>
<dbReference type="GeneTree" id="ENSGT00940000160282"/>
<evidence type="ECO:0000256" key="9">
    <source>
        <dbReference type="ARBA" id="ARBA00023157"/>
    </source>
</evidence>
<dbReference type="InterPro" id="IPR003598">
    <property type="entry name" value="Ig_sub2"/>
</dbReference>
<dbReference type="GO" id="GO:0007411">
    <property type="term" value="P:axon guidance"/>
    <property type="evidence" value="ECO:0007669"/>
    <property type="project" value="TreeGrafter"/>
</dbReference>
<dbReference type="FunFam" id="2.60.40.10:FF:000273">
    <property type="entry name" value="contactin-3 isoform X1"/>
    <property type="match status" value="1"/>
</dbReference>
<dbReference type="VEuPathDB" id="HostDB:ENSCPOG00000003218"/>
<feature type="signal peptide" evidence="19">
    <location>
        <begin position="1"/>
        <end position="18"/>
    </location>
</feature>
<dbReference type="PROSITE" id="PS50853">
    <property type="entry name" value="FN3"/>
    <property type="match status" value="4"/>
</dbReference>
<protein>
    <recommendedName>
        <fullName evidence="15">Contactin-3</fullName>
    </recommendedName>
    <alternativeName>
        <fullName evidence="17">Brain-derived immunoglobulin superfamily protein 1</fullName>
    </alternativeName>
    <alternativeName>
        <fullName evidence="16">Plasmacytoma-associated neuronal glycoprotein</fullName>
    </alternativeName>
</protein>
<feature type="chain" id="PRO_5011494260" description="Contactin-3" evidence="19">
    <location>
        <begin position="19"/>
        <end position="1027"/>
    </location>
</feature>
<evidence type="ECO:0000256" key="11">
    <source>
        <dbReference type="ARBA" id="ARBA00023288"/>
    </source>
</evidence>
<dbReference type="EMBL" id="AAKN02022099">
    <property type="status" value="NOT_ANNOTATED_CDS"/>
    <property type="molecule type" value="Genomic_DNA"/>
</dbReference>
<evidence type="ECO:0000256" key="12">
    <source>
        <dbReference type="ARBA" id="ARBA00023319"/>
    </source>
</evidence>
<dbReference type="FunFam" id="2.60.40.10:FF:000052">
    <property type="entry name" value="Contactin 1"/>
    <property type="match status" value="1"/>
</dbReference>
<dbReference type="InterPro" id="IPR003599">
    <property type="entry name" value="Ig_sub"/>
</dbReference>
<dbReference type="SUPFAM" id="SSF48726">
    <property type="entry name" value="Immunoglobulin"/>
    <property type="match status" value="6"/>
</dbReference>
<evidence type="ECO:0000313" key="22">
    <source>
        <dbReference type="Ensembl" id="ENSCPOP00000002914.3"/>
    </source>
</evidence>
<dbReference type="SUPFAM" id="SSF49265">
    <property type="entry name" value="Fibronectin type III"/>
    <property type="match status" value="2"/>
</dbReference>
<keyword evidence="6" id="KW-0677">Repeat</keyword>
<dbReference type="EMBL" id="AAKN02022101">
    <property type="status" value="NOT_ANNOTATED_CDS"/>
    <property type="molecule type" value="Genomic_DNA"/>
</dbReference>
<reference evidence="22" key="3">
    <citation type="submission" date="2025-09" db="UniProtKB">
        <authorList>
            <consortium name="Ensembl"/>
        </authorList>
    </citation>
    <scope>IDENTIFICATION</scope>
    <source>
        <strain evidence="22">2N</strain>
    </source>
</reference>
<gene>
    <name evidence="22" type="primary">CNTN3</name>
</gene>
<evidence type="ECO:0000256" key="1">
    <source>
        <dbReference type="ARBA" id="ARBA00004609"/>
    </source>
</evidence>
<evidence type="ECO:0000256" key="8">
    <source>
        <dbReference type="ARBA" id="ARBA00023136"/>
    </source>
</evidence>
<dbReference type="InParanoid" id="H0V0C7"/>
<dbReference type="InterPro" id="IPR013783">
    <property type="entry name" value="Ig-like_fold"/>
</dbReference>
<sequence length="1027" mass="112932">MMSWKQLILLSLIGCLGGELLLQGPVFLKEPSNSIFPVDSEDKKITLSCEAKGNPSPHYRWQLNGSNIDMSMEHRYKLNGGNLVVFNPNRSWDTGSYQCFATNSLGTVVSREAKLQFAYLENFKTKMRSTVSVREGQGVVLLCGPPPHSGELSYAWIFNEYPSFVEEDSRRFVSQETGHLYIAKVEPSDVGNYTCVVTSMVTNARVLGSPTPLMLRSDGVMGEYEPKIEVQFPETLPAAKGATVKLECFALGNPVPQINWRRSDGMPFPSKIKLRKFNGVLEIPAFQQEDAGSYECIAENSRGKNVARGRLTYYAKPHWVQFIKDMEMAVEDSLYWECRASGKPKPSYRWLKNGEALVLEERIQIENGALTISNLNVTDSGMFQCIAENKHGLIYSSAELKVVASAPDFSKNPMRNLIRVQVGSLVNLDCKPRASPRALCSWKKGDAVVQEHERVSFLKDGGLKIANVTKADSGTYTCTAENQFGKANGTTLLVVTEPTRITLAPSNMDVSVGESIILPCQVKHDPLLDIMFTWYFNGALTDFKKDGSHFEKVGGSSSGDLMIRNIQLRHSGKYVCMVQTGVDSVSSAAELIVRGSPGPPKNVKVDEITDTTAQLSWREGIDNHSPVTSYAIQARTPFSVGWQTVTTVPEVIDGKTHTATVVELNPWVEYEFRVVASNKIGGGEPSFPSEKVRTEEAVPEVPPSEVNGGGGSRSELVITWDPVPEELQNGEGFGYVVAFRPLGITTWIQTVVTSPDTPRYVFRNESIVPFSPYEVKVGVYNNKGEGPFSPVTTVFSAEEEPTVAPSQVSAHSLSSSEIEVAWNTIPWKLSNGHLLGYEVRYWNNGGEEESSSKVKVAGNETSARLRGLKSNLAYYTAVRAYNSAGAGPFSATVNATTKKTPPSQPPGNVVWNATDSKVLLNWEQVKATPNESEVTGYKVFYRTSSQNSVQVLNTNKTSAELLLPFKEDYIIEVKATTDGGDGTSSEQIRIPRITNMDARGSTSAISNVHLMSSYIPVALFFIVNALW</sequence>
<evidence type="ECO:0000256" key="18">
    <source>
        <dbReference type="SAM" id="MobiDB-lite"/>
    </source>
</evidence>
<dbReference type="FunFam" id="2.60.40.10:FF:000044">
    <property type="entry name" value="Contactin 1"/>
    <property type="match status" value="1"/>
</dbReference>
<evidence type="ECO:0000256" key="2">
    <source>
        <dbReference type="ARBA" id="ARBA00009812"/>
    </source>
</evidence>
<dbReference type="Pfam" id="PF07679">
    <property type="entry name" value="I-set"/>
    <property type="match status" value="2"/>
</dbReference>
<evidence type="ECO:0000313" key="23">
    <source>
        <dbReference type="Proteomes" id="UP000005447"/>
    </source>
</evidence>
<dbReference type="EMBL" id="AAKN02022098">
    <property type="status" value="NOT_ANNOTATED_CDS"/>
    <property type="molecule type" value="Genomic_DNA"/>
</dbReference>
<dbReference type="HOGENOM" id="CLU_005756_0_0_1"/>
<keyword evidence="9" id="KW-1015">Disulfide bond</keyword>
<dbReference type="FunFam" id="2.60.40.10:FF:000004">
    <property type="entry name" value="DCC isoform 1"/>
    <property type="match status" value="2"/>
</dbReference>
<evidence type="ECO:0000256" key="10">
    <source>
        <dbReference type="ARBA" id="ARBA00023180"/>
    </source>
</evidence>
<keyword evidence="7" id="KW-0130">Cell adhesion</keyword>